<sequence length="305" mass="32392">MSATLAPRVVLVSRRSELDELLAHHGTRGAAGYYLSQRGRDLAEVVARHDALQAALTVVGAAIPADWRRGHADRDDLARFPFAPEDIVVAVGQDGLVANAAKYLDGQPVIGIDPEPDRNAGVLVPFAPFEIARLLPAVVAGHAPIRERTMVRARLDDGQELLGLNEIYAGHPGHQSARYVLSTVDGRRERQSSSGLVVGTGTGATGWCASIARERAGAPPLPAPGELALCWFVREAWPSPSTGASLTAGRLGAEETLEIVAERERLVVFADGLETDHLAMAWGQRLTIGPATRRLRLVEPAGAAG</sequence>
<keyword evidence="2" id="KW-1185">Reference proteome</keyword>
<dbReference type="Gene3D" id="3.40.50.10330">
    <property type="entry name" value="Probable inorganic polyphosphate/atp-NAD kinase, domain 1"/>
    <property type="match status" value="1"/>
</dbReference>
<evidence type="ECO:0000313" key="2">
    <source>
        <dbReference type="Proteomes" id="UP000638560"/>
    </source>
</evidence>
<dbReference type="GO" id="GO:0016301">
    <property type="term" value="F:kinase activity"/>
    <property type="evidence" value="ECO:0007669"/>
    <property type="project" value="UniProtKB-KW"/>
</dbReference>
<evidence type="ECO:0000313" key="1">
    <source>
        <dbReference type="EMBL" id="MBF9129606.1"/>
    </source>
</evidence>
<protein>
    <submittedName>
        <fullName evidence="1">NAD(+)/NADH kinase</fullName>
    </submittedName>
</protein>
<dbReference type="RefSeq" id="WP_196201234.1">
    <property type="nucleotide sequence ID" value="NZ_JADPUN010000127.1"/>
</dbReference>
<keyword evidence="1" id="KW-0418">Kinase</keyword>
<organism evidence="1 2">
    <name type="scientific">Plantactinospora alkalitolerans</name>
    <dbReference type="NCBI Taxonomy" id="2789879"/>
    <lineage>
        <taxon>Bacteria</taxon>
        <taxon>Bacillati</taxon>
        <taxon>Actinomycetota</taxon>
        <taxon>Actinomycetes</taxon>
        <taxon>Micromonosporales</taxon>
        <taxon>Micromonosporaceae</taxon>
        <taxon>Plantactinospora</taxon>
    </lineage>
</organism>
<dbReference type="PANTHER" id="PTHR13158">
    <property type="match status" value="1"/>
</dbReference>
<dbReference type="InterPro" id="IPR016064">
    <property type="entry name" value="NAD/diacylglycerol_kinase_sf"/>
</dbReference>
<comment type="caution">
    <text evidence="1">The sequence shown here is derived from an EMBL/GenBank/DDBJ whole genome shotgun (WGS) entry which is preliminary data.</text>
</comment>
<name>A0ABS0GTS8_9ACTN</name>
<dbReference type="Proteomes" id="UP000638560">
    <property type="component" value="Unassembled WGS sequence"/>
</dbReference>
<dbReference type="SUPFAM" id="SSF111331">
    <property type="entry name" value="NAD kinase/diacylglycerol kinase-like"/>
    <property type="match status" value="1"/>
</dbReference>
<keyword evidence="1" id="KW-0808">Transferase</keyword>
<dbReference type="EMBL" id="JADPUN010000127">
    <property type="protein sequence ID" value="MBF9129606.1"/>
    <property type="molecule type" value="Genomic_DNA"/>
</dbReference>
<gene>
    <name evidence="1" type="ORF">I0C86_11615</name>
</gene>
<proteinExistence type="predicted"/>
<dbReference type="InterPro" id="IPR017438">
    <property type="entry name" value="ATP-NAD_kinase_N"/>
</dbReference>
<accession>A0ABS0GTS8</accession>
<dbReference type="PANTHER" id="PTHR13158:SF5">
    <property type="entry name" value="NAD KINASE 2, MITOCHONDRIAL"/>
    <property type="match status" value="1"/>
</dbReference>
<reference evidence="1 2" key="1">
    <citation type="submission" date="2020-11" db="EMBL/GenBank/DDBJ databases">
        <title>A novel isolate from a Black sea contaminated sediment with potential to produce alkanes: Plantactinospora alkalitolerans sp. nov.</title>
        <authorList>
            <person name="Carro L."/>
            <person name="Veyisoglu A."/>
            <person name="Guven K."/>
            <person name="Schumann P."/>
            <person name="Klenk H.-P."/>
            <person name="Sahin N."/>
        </authorList>
    </citation>
    <scope>NUCLEOTIDE SEQUENCE [LARGE SCALE GENOMIC DNA]</scope>
    <source>
        <strain evidence="1 2">S1510</strain>
    </source>
</reference>